<name>A0A7W7ZXG7_9ACTN</name>
<organism evidence="2 3">
    <name type="scientific">Nonomuraea endophytica</name>
    <dbReference type="NCBI Taxonomy" id="714136"/>
    <lineage>
        <taxon>Bacteria</taxon>
        <taxon>Bacillati</taxon>
        <taxon>Actinomycetota</taxon>
        <taxon>Actinomycetes</taxon>
        <taxon>Streptosporangiales</taxon>
        <taxon>Streptosporangiaceae</taxon>
        <taxon>Nonomuraea</taxon>
    </lineage>
</organism>
<gene>
    <name evidence="2" type="ORF">HNR40_000527</name>
</gene>
<feature type="transmembrane region" description="Helical" evidence="1">
    <location>
        <begin position="19"/>
        <end position="38"/>
    </location>
</feature>
<dbReference type="PANTHER" id="PTHR37305:SF1">
    <property type="entry name" value="MEMBRANE PROTEIN"/>
    <property type="match status" value="1"/>
</dbReference>
<proteinExistence type="predicted"/>
<evidence type="ECO:0000313" key="3">
    <source>
        <dbReference type="Proteomes" id="UP000568380"/>
    </source>
</evidence>
<reference evidence="2 3" key="1">
    <citation type="submission" date="2020-08" db="EMBL/GenBank/DDBJ databases">
        <title>Genomic Encyclopedia of Type Strains, Phase IV (KMG-IV): sequencing the most valuable type-strain genomes for metagenomic binning, comparative biology and taxonomic classification.</title>
        <authorList>
            <person name="Goeker M."/>
        </authorList>
    </citation>
    <scope>NUCLEOTIDE SEQUENCE [LARGE SCALE GENOMIC DNA]</scope>
    <source>
        <strain evidence="2 3">DSM 45385</strain>
    </source>
</reference>
<feature type="transmembrane region" description="Helical" evidence="1">
    <location>
        <begin position="50"/>
        <end position="76"/>
    </location>
</feature>
<feature type="transmembrane region" description="Helical" evidence="1">
    <location>
        <begin position="208"/>
        <end position="228"/>
    </location>
</feature>
<dbReference type="GO" id="GO:0005886">
    <property type="term" value="C:plasma membrane"/>
    <property type="evidence" value="ECO:0007669"/>
    <property type="project" value="UniProtKB-SubCell"/>
</dbReference>
<dbReference type="AlphaFoldDB" id="A0A7W7ZXG7"/>
<keyword evidence="1" id="KW-1133">Transmembrane helix</keyword>
<dbReference type="Proteomes" id="UP000568380">
    <property type="component" value="Unassembled WGS sequence"/>
</dbReference>
<protein>
    <submittedName>
        <fullName evidence="2">ABC-2 type transport system permease protein</fullName>
    </submittedName>
</protein>
<evidence type="ECO:0000313" key="2">
    <source>
        <dbReference type="EMBL" id="MBB5075081.1"/>
    </source>
</evidence>
<evidence type="ECO:0000256" key="1">
    <source>
        <dbReference type="SAM" id="Phobius"/>
    </source>
</evidence>
<keyword evidence="1" id="KW-0812">Transmembrane</keyword>
<dbReference type="PANTHER" id="PTHR37305">
    <property type="entry name" value="INTEGRAL MEMBRANE PROTEIN-RELATED"/>
    <property type="match status" value="1"/>
</dbReference>
<feature type="transmembrane region" description="Helical" evidence="1">
    <location>
        <begin position="157"/>
        <end position="176"/>
    </location>
</feature>
<dbReference type="EMBL" id="JACHIN010000001">
    <property type="protein sequence ID" value="MBB5075081.1"/>
    <property type="molecule type" value="Genomic_DNA"/>
</dbReference>
<feature type="transmembrane region" description="Helical" evidence="1">
    <location>
        <begin position="128"/>
        <end position="150"/>
    </location>
</feature>
<comment type="caution">
    <text evidence="2">The sequence shown here is derived from an EMBL/GenBank/DDBJ whole genome shotgun (WGS) entry which is preliminary data.</text>
</comment>
<keyword evidence="3" id="KW-1185">Reference proteome</keyword>
<dbReference type="RefSeq" id="WP_184958043.1">
    <property type="nucleotide sequence ID" value="NZ_JACHIN010000001.1"/>
</dbReference>
<feature type="transmembrane region" description="Helical" evidence="1">
    <location>
        <begin position="97"/>
        <end position="122"/>
    </location>
</feature>
<keyword evidence="1" id="KW-0472">Membrane</keyword>
<dbReference type="Pfam" id="PF12679">
    <property type="entry name" value="ABC2_membrane_2"/>
    <property type="match status" value="1"/>
</dbReference>
<sequence length="239" mass="25253">MNTVVAGITYRALLGRRRILLLLLLPLALIGLAVLLRLTGGADQRSAILLMQNFAIATMLPLLGLIAGTGVIAPEIDDGTIIHLMSKPISRPVIAQTKFLVAASMLAVFAAVPTYFAAWLLVRNEDGIAFGFALGSLLGGIAYAALFLLLGVLTRHAVTIGVIYALIWEGMVGSFVKGAQNFSIQQWAQAIADQISTSAFIDQTAVTIGWAIPAIVIVTVGAVVWAGLRLRAFSLTGDE</sequence>
<dbReference type="GO" id="GO:0140359">
    <property type="term" value="F:ABC-type transporter activity"/>
    <property type="evidence" value="ECO:0007669"/>
    <property type="project" value="InterPro"/>
</dbReference>
<accession>A0A7W7ZXG7</accession>